<reference evidence="1 2" key="1">
    <citation type="journal article" date="2015" name="PLoS Negl. Trop. Dis.">
        <title>Distribution of Plasmids in Distinct Leptospira Pathogenic Species.</title>
        <authorList>
            <person name="Wang Y."/>
            <person name="Zhuang X."/>
            <person name="Zhong Y."/>
            <person name="Zhang C."/>
            <person name="Zhang Y."/>
            <person name="Zeng L."/>
            <person name="Zhu Y."/>
            <person name="He P."/>
            <person name="Dong K."/>
            <person name="Pal U."/>
            <person name="Guo X."/>
            <person name="Qin J."/>
        </authorList>
    </citation>
    <scope>NUCLEOTIDE SEQUENCE [LARGE SCALE GENOMIC DNA]</scope>
    <source>
        <strain evidence="1 2">56604</strain>
    </source>
</reference>
<evidence type="ECO:0000313" key="1">
    <source>
        <dbReference type="EMBL" id="ALO24911.1"/>
    </source>
</evidence>
<dbReference type="AlphaFoldDB" id="A0A0S2IML5"/>
<protein>
    <submittedName>
        <fullName evidence="1">Uncharacterized protein</fullName>
    </submittedName>
</protein>
<name>A0A0S2IML5_LEPBO</name>
<accession>A0A0S2IML5</accession>
<gene>
    <name evidence="1" type="ORF">LBBP_00565</name>
</gene>
<sequence>MVNESKVRLTSEELIKNEGFLKQLTKSSVERMVIIQAEASL</sequence>
<dbReference type="PATRIC" id="fig|280505.15.peg.554"/>
<dbReference type="Proteomes" id="UP000058857">
    <property type="component" value="Chromosome 1"/>
</dbReference>
<organism evidence="1">
    <name type="scientific">Leptospira borgpetersenii serovar Ballum</name>
    <dbReference type="NCBI Taxonomy" id="280505"/>
    <lineage>
        <taxon>Bacteria</taxon>
        <taxon>Pseudomonadati</taxon>
        <taxon>Spirochaetota</taxon>
        <taxon>Spirochaetia</taxon>
        <taxon>Leptospirales</taxon>
        <taxon>Leptospiraceae</taxon>
        <taxon>Leptospira</taxon>
    </lineage>
</organism>
<evidence type="ECO:0000313" key="2">
    <source>
        <dbReference type="Proteomes" id="UP000058857"/>
    </source>
</evidence>
<proteinExistence type="predicted"/>
<dbReference type="EMBL" id="CP012029">
    <property type="protein sequence ID" value="ALO24911.1"/>
    <property type="molecule type" value="Genomic_DNA"/>
</dbReference>